<feature type="domain" description="Mce/MlaD" evidence="8">
    <location>
        <begin position="40"/>
        <end position="130"/>
    </location>
</feature>
<dbReference type="PANTHER" id="PTHR30462">
    <property type="entry name" value="INTERMEMBRANE TRANSPORT PROTEIN PQIB-RELATED"/>
    <property type="match status" value="1"/>
</dbReference>
<dbReference type="Proteomes" id="UP001143362">
    <property type="component" value="Unassembled WGS sequence"/>
</dbReference>
<evidence type="ECO:0000259" key="8">
    <source>
        <dbReference type="Pfam" id="PF02470"/>
    </source>
</evidence>
<evidence type="ECO:0000313" key="10">
    <source>
        <dbReference type="Proteomes" id="UP001143362"/>
    </source>
</evidence>
<keyword evidence="5 7" id="KW-1133">Transmembrane helix</keyword>
<evidence type="ECO:0000256" key="7">
    <source>
        <dbReference type="SAM" id="Phobius"/>
    </source>
</evidence>
<proteinExistence type="predicted"/>
<keyword evidence="6 7" id="KW-0472">Membrane</keyword>
<comment type="subcellular location">
    <subcellularLocation>
        <location evidence="1">Cell inner membrane</location>
    </subcellularLocation>
</comment>
<gene>
    <name evidence="9" type="primary">pqiB</name>
    <name evidence="9" type="ORF">EYC98_17520</name>
</gene>
<evidence type="ECO:0000256" key="3">
    <source>
        <dbReference type="ARBA" id="ARBA00022519"/>
    </source>
</evidence>
<keyword evidence="10" id="KW-1185">Reference proteome</keyword>
<evidence type="ECO:0000256" key="4">
    <source>
        <dbReference type="ARBA" id="ARBA00022692"/>
    </source>
</evidence>
<evidence type="ECO:0000313" key="9">
    <source>
        <dbReference type="EMBL" id="MCX2982664.1"/>
    </source>
</evidence>
<evidence type="ECO:0000256" key="2">
    <source>
        <dbReference type="ARBA" id="ARBA00022475"/>
    </source>
</evidence>
<dbReference type="NCBIfam" id="NF008070">
    <property type="entry name" value="PRK10807.1"/>
    <property type="match status" value="1"/>
</dbReference>
<evidence type="ECO:0000256" key="5">
    <source>
        <dbReference type="ARBA" id="ARBA00022989"/>
    </source>
</evidence>
<keyword evidence="2" id="KW-1003">Cell membrane</keyword>
<sequence length="538" mass="57969">MDEAKPALATGPKVSAVWVLPLIALALGAWVVFYTLSTRGPVVEVRFANAAGLMAQKTKVKYRDVEIGVVQSIRLGHRQGGIVATIQLQPEAEQLLGDDARFWVVTARVGAGSITGLETLLSGAYIEMSPAQVASKKRDYEALDSPPWTAPDAAGIRLQLSSEHAHSLAPGDAVVYRGFKVGRVESSSFDPVSRRVNYQIFIDAPYDGLIDSSIRFWDISGISLKMDAGGFELSMGSLQTILLGGITFGTPRGMAKGTPVESGTSFILHKNYAEIMQDPYRYGIYYVVQFSQSIRGLKPGAPVEYRGINLGYVVRIMLSEMLGEKSLEGTGGPIPVLIYLEPGRLEIGDSQELAEKLRESIAVSVNNGMRASLASGNLLTGAMYVGLDFFPDDETQSLGSYGEYPTIPTISGDFGRIMQQVTQFLEKLNDLPLDATFSGLNEAVAELQGNLSALRGILDDADTQALTGQLLQVLQQLEKVAGGLTPDSPVYQSLNASLRDLNVTLKNVSDVSRTISEKPNALIMPVEIPADPIPEARP</sequence>
<name>A0ABT3TMR5_9GAMM</name>
<organism evidence="9 10">
    <name type="scientific">Candidatus Litorirhabdus singularis</name>
    <dbReference type="NCBI Taxonomy" id="2518993"/>
    <lineage>
        <taxon>Bacteria</taxon>
        <taxon>Pseudomonadati</taxon>
        <taxon>Pseudomonadota</taxon>
        <taxon>Gammaproteobacteria</taxon>
        <taxon>Cellvibrionales</taxon>
        <taxon>Halieaceae</taxon>
        <taxon>Candidatus Litorirhabdus</taxon>
    </lineage>
</organism>
<feature type="domain" description="Mce/MlaD" evidence="8">
    <location>
        <begin position="283"/>
        <end position="389"/>
    </location>
</feature>
<protein>
    <submittedName>
        <fullName evidence="9">Intermembrane transport protein PqiB</fullName>
    </submittedName>
</protein>
<dbReference type="RefSeq" id="WP_279246696.1">
    <property type="nucleotide sequence ID" value="NZ_SHNN01000004.1"/>
</dbReference>
<dbReference type="Pfam" id="PF02470">
    <property type="entry name" value="MlaD"/>
    <property type="match status" value="3"/>
</dbReference>
<reference evidence="9" key="1">
    <citation type="submission" date="2019-02" db="EMBL/GenBank/DDBJ databases">
        <authorList>
            <person name="Li S.-H."/>
        </authorList>
    </citation>
    <scope>NUCLEOTIDE SEQUENCE</scope>
    <source>
        <strain evidence="9">IMCC14734</strain>
    </source>
</reference>
<evidence type="ECO:0000256" key="1">
    <source>
        <dbReference type="ARBA" id="ARBA00004533"/>
    </source>
</evidence>
<evidence type="ECO:0000256" key="6">
    <source>
        <dbReference type="ARBA" id="ARBA00023136"/>
    </source>
</evidence>
<keyword evidence="3" id="KW-0997">Cell inner membrane</keyword>
<dbReference type="InterPro" id="IPR003399">
    <property type="entry name" value="Mce/MlaD"/>
</dbReference>
<dbReference type="PANTHER" id="PTHR30462:SF2">
    <property type="entry name" value="INTERMEMBRANE TRANSPORT PROTEIN PQIB"/>
    <property type="match status" value="1"/>
</dbReference>
<feature type="transmembrane region" description="Helical" evidence="7">
    <location>
        <begin position="16"/>
        <end position="36"/>
    </location>
</feature>
<dbReference type="InterPro" id="IPR051800">
    <property type="entry name" value="PqiA-PqiB_transport"/>
</dbReference>
<keyword evidence="4 7" id="KW-0812">Transmembrane</keyword>
<comment type="caution">
    <text evidence="9">The sequence shown here is derived from an EMBL/GenBank/DDBJ whole genome shotgun (WGS) entry which is preliminary data.</text>
</comment>
<feature type="domain" description="Mce/MlaD" evidence="8">
    <location>
        <begin position="155"/>
        <end position="213"/>
    </location>
</feature>
<accession>A0ABT3TMR5</accession>
<dbReference type="EMBL" id="SHNN01000004">
    <property type="protein sequence ID" value="MCX2982664.1"/>
    <property type="molecule type" value="Genomic_DNA"/>
</dbReference>